<protein>
    <recommendedName>
        <fullName evidence="5">Type I restriction modification DNA specificity domain-containing protein</fullName>
    </recommendedName>
</protein>
<dbReference type="STRING" id="1125699.HMPREF9194_00014"/>
<dbReference type="eggNOG" id="COG0732">
    <property type="taxonomic scope" value="Bacteria"/>
</dbReference>
<comment type="caution">
    <text evidence="3">The sequence shown here is derived from an EMBL/GenBank/DDBJ whole genome shotgun (WGS) entry which is preliminary data.</text>
</comment>
<dbReference type="EMBL" id="ATFF01000001">
    <property type="protein sequence ID" value="EPF32491.1"/>
    <property type="molecule type" value="Genomic_DNA"/>
</dbReference>
<gene>
    <name evidence="3" type="ORF">HMPREF9194_00014</name>
</gene>
<dbReference type="REBASE" id="415898">
    <property type="entry name" value="S4.Tma51939ORF21P"/>
</dbReference>
<name>S3K679_TREMA</name>
<dbReference type="HOGENOM" id="CLU_1280191_0_0_12"/>
<accession>S3K679</accession>
<evidence type="ECO:0000256" key="1">
    <source>
        <dbReference type="ARBA" id="ARBA00022747"/>
    </source>
</evidence>
<dbReference type="Proteomes" id="UP000014541">
    <property type="component" value="Unassembled WGS sequence"/>
</dbReference>
<organism evidence="3 4">
    <name type="scientific">Treponema maltophilum ATCC 51939</name>
    <dbReference type="NCBI Taxonomy" id="1125699"/>
    <lineage>
        <taxon>Bacteria</taxon>
        <taxon>Pseudomonadati</taxon>
        <taxon>Spirochaetota</taxon>
        <taxon>Spirochaetia</taxon>
        <taxon>Spirochaetales</taxon>
        <taxon>Treponemataceae</taxon>
        <taxon>Treponema</taxon>
    </lineage>
</organism>
<dbReference type="SUPFAM" id="SSF116734">
    <property type="entry name" value="DNA methylase specificity domain"/>
    <property type="match status" value="1"/>
</dbReference>
<feature type="non-terminal residue" evidence="3">
    <location>
        <position position="1"/>
    </location>
</feature>
<dbReference type="RefSeq" id="WP_016524323.1">
    <property type="nucleotide sequence ID" value="NZ_KE332518.1"/>
</dbReference>
<dbReference type="GO" id="GO:0003677">
    <property type="term" value="F:DNA binding"/>
    <property type="evidence" value="ECO:0007669"/>
    <property type="project" value="UniProtKB-KW"/>
</dbReference>
<proteinExistence type="predicted"/>
<dbReference type="GO" id="GO:0009307">
    <property type="term" value="P:DNA restriction-modification system"/>
    <property type="evidence" value="ECO:0007669"/>
    <property type="project" value="UniProtKB-KW"/>
</dbReference>
<keyword evidence="4" id="KW-1185">Reference proteome</keyword>
<dbReference type="AlphaFoldDB" id="S3K679"/>
<keyword evidence="1" id="KW-0680">Restriction system</keyword>
<dbReference type="PANTHER" id="PTHR30408:SF13">
    <property type="entry name" value="TYPE I RESTRICTION ENZYME HINDI SPECIFICITY SUBUNIT"/>
    <property type="match status" value="1"/>
</dbReference>
<evidence type="ECO:0008006" key="5">
    <source>
        <dbReference type="Google" id="ProtNLM"/>
    </source>
</evidence>
<evidence type="ECO:0000313" key="4">
    <source>
        <dbReference type="Proteomes" id="UP000014541"/>
    </source>
</evidence>
<reference evidence="3 4" key="1">
    <citation type="submission" date="2013-04" db="EMBL/GenBank/DDBJ databases">
        <title>The Genome Sequence of Treponema maltophilum ATCC 51939.</title>
        <authorList>
            <consortium name="The Broad Institute Genomics Platform"/>
            <person name="Earl A."/>
            <person name="Ward D."/>
            <person name="Feldgarden M."/>
            <person name="Gevers D."/>
            <person name="Leonetti C."/>
            <person name="Blanton J.M."/>
            <person name="Dewhirst F.E."/>
            <person name="Izard J."/>
            <person name="Walker B."/>
            <person name="Young S."/>
            <person name="Zeng Q."/>
            <person name="Gargeya S."/>
            <person name="Fitzgerald M."/>
            <person name="Haas B."/>
            <person name="Abouelleil A."/>
            <person name="Allen A.W."/>
            <person name="Alvarado L."/>
            <person name="Arachchi H.M."/>
            <person name="Berlin A.M."/>
            <person name="Chapman S.B."/>
            <person name="Gainer-Dewar J."/>
            <person name="Goldberg J."/>
            <person name="Griggs A."/>
            <person name="Gujja S."/>
            <person name="Hansen M."/>
            <person name="Howarth C."/>
            <person name="Imamovic A."/>
            <person name="Ireland A."/>
            <person name="Larimer J."/>
            <person name="McCowan C."/>
            <person name="Murphy C."/>
            <person name="Pearson M."/>
            <person name="Poon T.W."/>
            <person name="Priest M."/>
            <person name="Roberts A."/>
            <person name="Saif S."/>
            <person name="Shea T."/>
            <person name="Sisk P."/>
            <person name="Sykes S."/>
            <person name="Wortman J."/>
            <person name="Nusbaum C."/>
            <person name="Birren B."/>
        </authorList>
    </citation>
    <scope>NUCLEOTIDE SEQUENCE [LARGE SCALE GENOMIC DNA]</scope>
    <source>
        <strain evidence="3 4">ATCC 51939</strain>
    </source>
</reference>
<dbReference type="InterPro" id="IPR052021">
    <property type="entry name" value="Type-I_RS_S_subunit"/>
</dbReference>
<sequence length="215" mass="24586">NNHLEQIAQAIFKSWFVDNASNNWKSVKLGTVIQEIRTKVKNQYLPVLSAVRTGNLVLSEEFFTKQVYSKDIGRYIVVEPNDFAYNPARVNIGSIGINTFGFAGCVSPVYIVFRSEPEYHNFFRFFLKLPNFQEELRIRASGSVRQSLSYDNFALIQISYPPIDFVRKFNCYYTDIQTTLGQLKLETACLAAIRDTLLPRLMSGKLSVTDLEDAK</sequence>
<dbReference type="PANTHER" id="PTHR30408">
    <property type="entry name" value="TYPE-1 RESTRICTION ENZYME ECOKI SPECIFICITY PROTEIN"/>
    <property type="match status" value="1"/>
</dbReference>
<evidence type="ECO:0000256" key="2">
    <source>
        <dbReference type="ARBA" id="ARBA00023125"/>
    </source>
</evidence>
<dbReference type="InterPro" id="IPR044946">
    <property type="entry name" value="Restrct_endonuc_typeI_TRD_sf"/>
</dbReference>
<evidence type="ECO:0000313" key="3">
    <source>
        <dbReference type="EMBL" id="EPF32491.1"/>
    </source>
</evidence>
<dbReference type="Gene3D" id="3.90.220.20">
    <property type="entry name" value="DNA methylase specificity domains"/>
    <property type="match status" value="1"/>
</dbReference>
<keyword evidence="2" id="KW-0238">DNA-binding</keyword>